<protein>
    <submittedName>
        <fullName evidence="1">Uncharacterized protein</fullName>
    </submittedName>
</protein>
<proteinExistence type="predicted"/>
<evidence type="ECO:0000313" key="1">
    <source>
        <dbReference type="EMBL" id="KAJ3549758.1"/>
    </source>
</evidence>
<reference evidence="1" key="1">
    <citation type="submission" date="2022-08" db="EMBL/GenBank/DDBJ databases">
        <title>Genome Sequence of Fusarium decemcellulare.</title>
        <authorList>
            <person name="Buettner E."/>
        </authorList>
    </citation>
    <scope>NUCLEOTIDE SEQUENCE</scope>
    <source>
        <strain evidence="1">Babe19</strain>
    </source>
</reference>
<sequence>MLFDPNSSHLPKRSELPRIAGTPEGSAWFWGKDDELGRLNLLTPRRRAEAAKLIQSGETVSLNWSAELPNPPMFGREPFSYCIKSLGPAGNDDFMSMNSQSGSQWDGFRHVSVPHDGGWIFYNNVANSTKCGIQAWSTNGVVGRGVLLDYWSYSGKSYDVNTRHPISLEDLRGCAKAQGVDFQYGDILLIRTGWIDKYNQMSTEERTEITKVPRFAHTFVGVDQSPEMADFLHDNYFSVVASDSPAFEVWPQIKEWNHHINLLPLWGVPIGELWDLERLSEVCRERNQYAFFFTAIPANIQDMNDTVDKFRLREHMHFNTECLGASWNPETQGWEVSLRDVETKHTFTAFGNVLISAVGAISYPKKVKFPGMERFKGKIVHTAEWDSEYDYRGKRMAVIGNGCSAAQVIPSVVRDTSYLKQYARGAQWYHERPNQRFSSLQQSAFKHIPLYHRWFRFRLFAVNDSLAGLYASGPDSVKARKEVEAAAKEYIYSRAPAKYHDCIVPDFPLGCKRRIWDPGYLDSLWEKNFDLAPEGIREFDETGIVSSSGIKDDFDIIVTATGFEVTDFLVPMKITGSKGRDLRDQWKDTRGAQAYYGCFVHDFPNFAMLFGPNTFPAHNSALFAIETSLEFITKTMLVPILDRQVRVVDVRHSAEERFANRVHEELELSVTTTWAKLPLVDLRMSSQQLPSYNDIPAVEGMPHGCAWGLWGKRGQVDQVGSLNLLTPDNVMKAKQEIQTGVSVSLNWPLERIEDPGHNRTKIVHEFLDLKPNLVGHDDEIYINTQTSSQWDGLRHWAHQPTGKYYNGLTHEEISGPNRNLRNGIQEWLHRGGVVGRGVLLDYASWAAKKGIEYSAASKHCISHQDLEQIAHDEEVELRVGDILMVRTGWIKWYNEASSEERVRGCKTNHNYVGVEGTAESIRWLWDHHFSALVGDNMAFEAWPADGPYRIHDNALALWGTPLGELWDLEQLAAQCKSHGRWSFFVTSCPLNVAGGVASPPNALAIF</sequence>
<dbReference type="EMBL" id="JANRMS010000015">
    <property type="protein sequence ID" value="KAJ3549758.1"/>
    <property type="molecule type" value="Genomic_DNA"/>
</dbReference>
<name>A0ACC1SZX2_9HYPO</name>
<gene>
    <name evidence="1" type="ORF">NM208_g345</name>
</gene>
<accession>A0ACC1SZX2</accession>
<comment type="caution">
    <text evidence="1">The sequence shown here is derived from an EMBL/GenBank/DDBJ whole genome shotgun (WGS) entry which is preliminary data.</text>
</comment>
<dbReference type="Proteomes" id="UP001148629">
    <property type="component" value="Unassembled WGS sequence"/>
</dbReference>
<keyword evidence="2" id="KW-1185">Reference proteome</keyword>
<evidence type="ECO:0000313" key="2">
    <source>
        <dbReference type="Proteomes" id="UP001148629"/>
    </source>
</evidence>
<organism evidence="1 2">
    <name type="scientific">Fusarium decemcellulare</name>
    <dbReference type="NCBI Taxonomy" id="57161"/>
    <lineage>
        <taxon>Eukaryota</taxon>
        <taxon>Fungi</taxon>
        <taxon>Dikarya</taxon>
        <taxon>Ascomycota</taxon>
        <taxon>Pezizomycotina</taxon>
        <taxon>Sordariomycetes</taxon>
        <taxon>Hypocreomycetidae</taxon>
        <taxon>Hypocreales</taxon>
        <taxon>Nectriaceae</taxon>
        <taxon>Fusarium</taxon>
        <taxon>Fusarium decemcellulare species complex</taxon>
    </lineage>
</organism>